<sequence length="403" mass="42171">MARYQLRRPSIVKVFPRASSAPVAGQDSPESPDSFGSSGGEDSDSDDDEPHFPVESGVSATITVALIASSTPAPSLPGSNSSAPTVPASKIGSNGALPQITGTASMTTIIRPTTTSTVTEVASRIGTRDQVTATSLIVLVPPPAGSNTAAQSAIPQSQREKSLSMTHGGHVAATVLGVIGAICLIIGTVITFKRRKRRQTTYNAPLAGDAFNPSNTDSLHAPETAHVGSAASVFGRLNGGGSGGGDGHLTRSTNRSNTLFGAGPYARPETVSTEASNTISRFPIAPPEPTPNPFADPPLNKAYDLLNNRPRSTTLTDRGSWVKNPFKDPESKRFDPFGEMKEKARQERAKYVEAAKKKAELKRQFEQKERVGLAPDGMPKKRGSGVTVEGVGTLPRSVSGGYA</sequence>
<evidence type="ECO:0000313" key="4">
    <source>
        <dbReference type="Proteomes" id="UP000800038"/>
    </source>
</evidence>
<feature type="region of interest" description="Disordered" evidence="1">
    <location>
        <begin position="242"/>
        <end position="271"/>
    </location>
</feature>
<keyword evidence="2" id="KW-0472">Membrane</keyword>
<gene>
    <name evidence="3" type="ORF">EJ02DRAFT_59515</name>
</gene>
<name>A0A6A5SZ64_9PLEO</name>
<feature type="compositionally biased region" description="Polar residues" evidence="1">
    <location>
        <begin position="250"/>
        <end position="259"/>
    </location>
</feature>
<protein>
    <submittedName>
        <fullName evidence="3">Uncharacterized protein</fullName>
    </submittedName>
</protein>
<evidence type="ECO:0000313" key="3">
    <source>
        <dbReference type="EMBL" id="KAF1945188.1"/>
    </source>
</evidence>
<dbReference type="Proteomes" id="UP000800038">
    <property type="component" value="Unassembled WGS sequence"/>
</dbReference>
<proteinExistence type="predicted"/>
<feature type="compositionally biased region" description="Low complexity" evidence="1">
    <location>
        <begin position="27"/>
        <end position="36"/>
    </location>
</feature>
<accession>A0A6A5SZ64</accession>
<dbReference type="AlphaFoldDB" id="A0A6A5SZ64"/>
<dbReference type="OrthoDB" id="3798694at2759"/>
<organism evidence="3 4">
    <name type="scientific">Clathrospora elynae</name>
    <dbReference type="NCBI Taxonomy" id="706981"/>
    <lineage>
        <taxon>Eukaryota</taxon>
        <taxon>Fungi</taxon>
        <taxon>Dikarya</taxon>
        <taxon>Ascomycota</taxon>
        <taxon>Pezizomycotina</taxon>
        <taxon>Dothideomycetes</taxon>
        <taxon>Pleosporomycetidae</taxon>
        <taxon>Pleosporales</taxon>
        <taxon>Diademaceae</taxon>
        <taxon>Clathrospora</taxon>
    </lineage>
</organism>
<keyword evidence="2" id="KW-1133">Transmembrane helix</keyword>
<feature type="region of interest" description="Disordered" evidence="1">
    <location>
        <begin position="1"/>
        <end position="54"/>
    </location>
</feature>
<reference evidence="3" key="1">
    <citation type="journal article" date="2020" name="Stud. Mycol.">
        <title>101 Dothideomycetes genomes: a test case for predicting lifestyles and emergence of pathogens.</title>
        <authorList>
            <person name="Haridas S."/>
            <person name="Albert R."/>
            <person name="Binder M."/>
            <person name="Bloem J."/>
            <person name="Labutti K."/>
            <person name="Salamov A."/>
            <person name="Andreopoulos B."/>
            <person name="Baker S."/>
            <person name="Barry K."/>
            <person name="Bills G."/>
            <person name="Bluhm B."/>
            <person name="Cannon C."/>
            <person name="Castanera R."/>
            <person name="Culley D."/>
            <person name="Daum C."/>
            <person name="Ezra D."/>
            <person name="Gonzalez J."/>
            <person name="Henrissat B."/>
            <person name="Kuo A."/>
            <person name="Liang C."/>
            <person name="Lipzen A."/>
            <person name="Lutzoni F."/>
            <person name="Magnuson J."/>
            <person name="Mondo S."/>
            <person name="Nolan M."/>
            <person name="Ohm R."/>
            <person name="Pangilinan J."/>
            <person name="Park H.-J."/>
            <person name="Ramirez L."/>
            <person name="Alfaro M."/>
            <person name="Sun H."/>
            <person name="Tritt A."/>
            <person name="Yoshinaga Y."/>
            <person name="Zwiers L.-H."/>
            <person name="Turgeon B."/>
            <person name="Goodwin S."/>
            <person name="Spatafora J."/>
            <person name="Crous P."/>
            <person name="Grigoriev I."/>
        </authorList>
    </citation>
    <scope>NUCLEOTIDE SEQUENCE</scope>
    <source>
        <strain evidence="3">CBS 161.51</strain>
    </source>
</reference>
<keyword evidence="2" id="KW-0812">Transmembrane</keyword>
<evidence type="ECO:0000256" key="2">
    <source>
        <dbReference type="SAM" id="Phobius"/>
    </source>
</evidence>
<feature type="region of interest" description="Disordered" evidence="1">
    <location>
        <begin position="366"/>
        <end position="403"/>
    </location>
</feature>
<feature type="transmembrane region" description="Helical" evidence="2">
    <location>
        <begin position="171"/>
        <end position="192"/>
    </location>
</feature>
<dbReference type="EMBL" id="ML976011">
    <property type="protein sequence ID" value="KAF1945188.1"/>
    <property type="molecule type" value="Genomic_DNA"/>
</dbReference>
<keyword evidence="4" id="KW-1185">Reference proteome</keyword>
<evidence type="ECO:0000256" key="1">
    <source>
        <dbReference type="SAM" id="MobiDB-lite"/>
    </source>
</evidence>